<evidence type="ECO:0000256" key="2">
    <source>
        <dbReference type="ARBA" id="ARBA00012543"/>
    </source>
</evidence>
<reference evidence="10" key="1">
    <citation type="submission" date="2011-04" db="EMBL/GenBank/DDBJ databases">
        <title>Evolution of plant cell wall degrading machinery underlies the functional diversity of forest fungi.</title>
        <authorList>
            <consortium name="US DOE Joint Genome Institute (JGI-PGF)"/>
            <person name="Eastwood D.C."/>
            <person name="Floudas D."/>
            <person name="Binder M."/>
            <person name="Majcherczyk A."/>
            <person name="Schneider P."/>
            <person name="Aerts A."/>
            <person name="Asiegbu F.O."/>
            <person name="Baker S.E."/>
            <person name="Barry K."/>
            <person name="Bendiksby M."/>
            <person name="Blumentritt M."/>
            <person name="Coutinho P.M."/>
            <person name="Cullen D."/>
            <person name="Cullen D."/>
            <person name="Gathman A."/>
            <person name="Goodell B."/>
            <person name="Henrissat B."/>
            <person name="Ihrmark K."/>
            <person name="Kauserud H."/>
            <person name="Kohler A."/>
            <person name="LaButti K."/>
            <person name="Lapidus A."/>
            <person name="Lavin J.L."/>
            <person name="Lee Y.-H."/>
            <person name="Lindquist E."/>
            <person name="Lilly W."/>
            <person name="Lucas S."/>
            <person name="Morin E."/>
            <person name="Murat C."/>
            <person name="Oguiza J.A."/>
            <person name="Park J."/>
            <person name="Pisabarro A.G."/>
            <person name="Riley R."/>
            <person name="Rosling A."/>
            <person name="Salamov A."/>
            <person name="Schmidt O."/>
            <person name="Schmutz J."/>
            <person name="Skrede I."/>
            <person name="Stenlid J."/>
            <person name="Wiebenga A."/>
            <person name="Xie X."/>
            <person name="Kues U."/>
            <person name="Hibbett D.S."/>
            <person name="Hoffmeister D."/>
            <person name="Hogberg N."/>
            <person name="Martin F."/>
            <person name="Grigoriev I.V."/>
            <person name="Watkinson S.C."/>
        </authorList>
    </citation>
    <scope>NUCLEOTIDE SEQUENCE</scope>
    <source>
        <strain evidence="10">S7.9</strain>
    </source>
</reference>
<dbReference type="HOGENOM" id="CLU_398584_0_0_1"/>
<dbReference type="GO" id="GO:0031505">
    <property type="term" value="P:fungal-type cell wall organization"/>
    <property type="evidence" value="ECO:0007669"/>
    <property type="project" value="TreeGrafter"/>
</dbReference>
<evidence type="ECO:0000256" key="4">
    <source>
        <dbReference type="ARBA" id="ARBA00022692"/>
    </source>
</evidence>
<dbReference type="GO" id="GO:0004100">
    <property type="term" value="F:chitin synthase activity"/>
    <property type="evidence" value="ECO:0007669"/>
    <property type="project" value="UniProtKB-EC"/>
</dbReference>
<dbReference type="Pfam" id="PF03142">
    <property type="entry name" value="Chitin_synth_2"/>
    <property type="match status" value="1"/>
</dbReference>
<dbReference type="PANTHER" id="PTHR22914:SF45">
    <property type="entry name" value="CHITIN SYNTHASE"/>
    <property type="match status" value="1"/>
</dbReference>
<feature type="compositionally biased region" description="Low complexity" evidence="9">
    <location>
        <begin position="672"/>
        <end position="682"/>
    </location>
</feature>
<dbReference type="GO" id="GO:0071944">
    <property type="term" value="C:cell periphery"/>
    <property type="evidence" value="ECO:0007669"/>
    <property type="project" value="TreeGrafter"/>
</dbReference>
<feature type="compositionally biased region" description="Basic and acidic residues" evidence="9">
    <location>
        <begin position="652"/>
        <end position="661"/>
    </location>
</feature>
<dbReference type="GO" id="GO:0016020">
    <property type="term" value="C:membrane"/>
    <property type="evidence" value="ECO:0007669"/>
    <property type="project" value="UniProtKB-SubCell"/>
</dbReference>
<evidence type="ECO:0000256" key="6">
    <source>
        <dbReference type="ARBA" id="ARBA00023136"/>
    </source>
</evidence>
<dbReference type="Pfam" id="PF20414">
    <property type="entry name" value="DUF6698"/>
    <property type="match status" value="1"/>
</dbReference>
<keyword evidence="3" id="KW-0328">Glycosyltransferase</keyword>
<evidence type="ECO:0000256" key="5">
    <source>
        <dbReference type="ARBA" id="ARBA00022989"/>
    </source>
</evidence>
<dbReference type="EMBL" id="GL945445">
    <property type="protein sequence ID" value="EGO18932.1"/>
    <property type="molecule type" value="Genomic_DNA"/>
</dbReference>
<protein>
    <recommendedName>
        <fullName evidence="2">chitin synthase</fullName>
        <ecNumber evidence="2">2.4.1.16</ecNumber>
    </recommendedName>
</protein>
<name>F8PD83_SERL9</name>
<dbReference type="SUPFAM" id="SSF53448">
    <property type="entry name" value="Nucleotide-diphospho-sugar transferases"/>
    <property type="match status" value="1"/>
</dbReference>
<keyword evidence="8" id="KW-0175">Coiled coil</keyword>
<evidence type="ECO:0000313" key="10">
    <source>
        <dbReference type="EMBL" id="EGO18932.1"/>
    </source>
</evidence>
<accession>F8PD83</accession>
<keyword evidence="6" id="KW-0472">Membrane</keyword>
<keyword evidence="10" id="KW-0808">Transferase</keyword>
<comment type="subcellular location">
    <subcellularLocation>
        <location evidence="1">Membrane</location>
        <topology evidence="1">Multi-pass membrane protein</topology>
    </subcellularLocation>
</comment>
<dbReference type="AlphaFoldDB" id="F8PD83"/>
<evidence type="ECO:0000256" key="7">
    <source>
        <dbReference type="ARBA" id="ARBA00048014"/>
    </source>
</evidence>
<dbReference type="RefSeq" id="XP_007324156.1">
    <property type="nucleotide sequence ID" value="XM_007324094.1"/>
</dbReference>
<sequence>MVAIIAFKFIASLNFGSPRAPEDHNKSVICQVPCYTNPMELEMYHQIKNVIGVNPTFYKYIFTVDADTVEPLSVNRLISAMIHDKKVLGVCGETELTNAKQSIITMMQVYEYFISHHMAKVFESLFGSVTCLPGCFTLYRLRTPDTHKPLLISNQMVQDYSENRVDTLHMKNLLHLGEDRYLRLRFISYYGNHIVRVIARIYDMARGSSSDSENTDSDRVLSNESDSGNENRTSLTNPFLRDDASLTEYKEAVKAIQLQMAELRSENRELKRANAIMKSNQPKRRTNAVPKEISTHDVEIARQAKKYGIMVDMHVNTSFFRKQRPDGPCPDSEERYASPLAEEQAQIIEIYEFIPEHLHCLMRESHHFGNIFSKKLCNGRSDILHKIRTKAGIIYDLPEHVFETTFDRSTVPELRALLGVDDNRKDAKYPMFPPVLFPNFKVDMKYIFGNPIIAKILKVAFRGPNSLSGGQGGGKSNANAWHVTCNTPGSLAWGAVAVCRVLASPDDEFPHDGKGAISHIQYFDMFRAYKQILVKKGGTRRIKETYRMFNAYIFSLSKVLAVVPKVHEDYTDQIELALAALDVQSDDDSEIGGNNELLNPAQLAVNHAPVSNVALSTLGSHAINSTTPLNPDAAVVSLAEGGIESGLTEGLVEERTGETSKSKKRKDKGKSNHSQTNTVSETSTRRSRRAGL</sequence>
<dbReference type="KEGG" id="sla:SERLADRAFT_443480"/>
<dbReference type="InterPro" id="IPR029044">
    <property type="entry name" value="Nucleotide-diphossugar_trans"/>
</dbReference>
<feature type="coiled-coil region" evidence="8">
    <location>
        <begin position="246"/>
        <end position="280"/>
    </location>
</feature>
<dbReference type="PANTHER" id="PTHR22914">
    <property type="entry name" value="CHITIN SYNTHASE"/>
    <property type="match status" value="1"/>
</dbReference>
<comment type="catalytic activity">
    <reaction evidence="7">
        <text>[(1-&gt;4)-N-acetyl-beta-D-glucosaminyl](n) + UDP-N-acetyl-alpha-D-glucosamine = [(1-&gt;4)-N-acetyl-beta-D-glucosaminyl](n+1) + UDP + H(+)</text>
        <dbReference type="Rhea" id="RHEA:16637"/>
        <dbReference type="Rhea" id="RHEA-COMP:9593"/>
        <dbReference type="Rhea" id="RHEA-COMP:9595"/>
        <dbReference type="ChEBI" id="CHEBI:15378"/>
        <dbReference type="ChEBI" id="CHEBI:17029"/>
        <dbReference type="ChEBI" id="CHEBI:57705"/>
        <dbReference type="ChEBI" id="CHEBI:58223"/>
        <dbReference type="EC" id="2.4.1.16"/>
    </reaction>
</comment>
<evidence type="ECO:0000256" key="9">
    <source>
        <dbReference type="SAM" id="MobiDB-lite"/>
    </source>
</evidence>
<dbReference type="GO" id="GO:0006031">
    <property type="term" value="P:chitin biosynthetic process"/>
    <property type="evidence" value="ECO:0007669"/>
    <property type="project" value="TreeGrafter"/>
</dbReference>
<evidence type="ECO:0000256" key="1">
    <source>
        <dbReference type="ARBA" id="ARBA00004141"/>
    </source>
</evidence>
<feature type="region of interest" description="Disordered" evidence="9">
    <location>
        <begin position="647"/>
        <end position="692"/>
    </location>
</feature>
<keyword evidence="4" id="KW-0812">Transmembrane</keyword>
<feature type="region of interest" description="Disordered" evidence="9">
    <location>
        <begin position="207"/>
        <end position="239"/>
    </location>
</feature>
<dbReference type="EC" id="2.4.1.16" evidence="2"/>
<organism>
    <name type="scientific">Serpula lacrymans var. lacrymans (strain S7.9)</name>
    <name type="common">Dry rot fungus</name>
    <dbReference type="NCBI Taxonomy" id="578457"/>
    <lineage>
        <taxon>Eukaryota</taxon>
        <taxon>Fungi</taxon>
        <taxon>Dikarya</taxon>
        <taxon>Basidiomycota</taxon>
        <taxon>Agaricomycotina</taxon>
        <taxon>Agaricomycetes</taxon>
        <taxon>Agaricomycetidae</taxon>
        <taxon>Boletales</taxon>
        <taxon>Coniophorineae</taxon>
        <taxon>Serpulaceae</taxon>
        <taxon>Serpula</taxon>
    </lineage>
</organism>
<dbReference type="InterPro" id="IPR004835">
    <property type="entry name" value="Chitin_synth"/>
</dbReference>
<dbReference type="InterPro" id="IPR046521">
    <property type="entry name" value="DUF6698"/>
</dbReference>
<dbReference type="Proteomes" id="UP000008064">
    <property type="component" value="Unassembled WGS sequence"/>
</dbReference>
<evidence type="ECO:0000256" key="8">
    <source>
        <dbReference type="SAM" id="Coils"/>
    </source>
</evidence>
<dbReference type="GeneID" id="18815915"/>
<proteinExistence type="predicted"/>
<dbReference type="OrthoDB" id="3231188at2759"/>
<dbReference type="GO" id="GO:0030428">
    <property type="term" value="C:cell septum"/>
    <property type="evidence" value="ECO:0007669"/>
    <property type="project" value="TreeGrafter"/>
</dbReference>
<gene>
    <name evidence="10" type="ORF">SERLADRAFT_443480</name>
</gene>
<evidence type="ECO:0000256" key="3">
    <source>
        <dbReference type="ARBA" id="ARBA00022676"/>
    </source>
</evidence>
<keyword evidence="5" id="KW-1133">Transmembrane helix</keyword>
<feature type="compositionally biased region" description="Polar residues" evidence="9">
    <location>
        <begin position="222"/>
        <end position="237"/>
    </location>
</feature>